<keyword evidence="1" id="KW-0175">Coiled coil</keyword>
<feature type="domain" description="SMODS and SLOG-associating 2TM effector" evidence="4">
    <location>
        <begin position="97"/>
        <end position="223"/>
    </location>
</feature>
<proteinExistence type="predicted"/>
<feature type="region of interest" description="Disordered" evidence="2">
    <location>
        <begin position="1"/>
        <end position="36"/>
    </location>
</feature>
<dbReference type="AlphaFoldDB" id="A0A9Q8PKG9"/>
<feature type="transmembrane region" description="Helical" evidence="3">
    <location>
        <begin position="114"/>
        <end position="136"/>
    </location>
</feature>
<feature type="compositionally biased region" description="Polar residues" evidence="2">
    <location>
        <begin position="13"/>
        <end position="25"/>
    </location>
</feature>
<dbReference type="GeneID" id="71993464"/>
<dbReference type="InterPro" id="IPR041622">
    <property type="entry name" value="SLATT_fungi"/>
</dbReference>
<gene>
    <name evidence="5" type="ORF">CLAFUR5_13586</name>
</gene>
<feature type="transmembrane region" description="Helical" evidence="3">
    <location>
        <begin position="142"/>
        <end position="162"/>
    </location>
</feature>
<dbReference type="KEGG" id="ffu:CLAFUR5_13586"/>
<evidence type="ECO:0000256" key="3">
    <source>
        <dbReference type="SAM" id="Phobius"/>
    </source>
</evidence>
<keyword evidence="6" id="KW-1185">Reference proteome</keyword>
<feature type="coiled-coil region" evidence="1">
    <location>
        <begin position="245"/>
        <end position="279"/>
    </location>
</feature>
<keyword evidence="3" id="KW-0812">Transmembrane</keyword>
<keyword evidence="3" id="KW-0472">Membrane</keyword>
<dbReference type="NCBIfam" id="NF033635">
    <property type="entry name" value="SLATT_fungal"/>
    <property type="match status" value="1"/>
</dbReference>
<evidence type="ECO:0000313" key="5">
    <source>
        <dbReference type="EMBL" id="UJO24171.1"/>
    </source>
</evidence>
<dbReference type="PANTHER" id="PTHR38793:SF3">
    <property type="entry name" value="SMODS AND SLOG-ASSOCIATING 2TM EFFECTOR DOMAIN-CONTAINING PROTEIN"/>
    <property type="match status" value="1"/>
</dbReference>
<protein>
    <recommendedName>
        <fullName evidence="4">SMODS and SLOG-associating 2TM effector domain-containing protein</fullName>
    </recommendedName>
</protein>
<evidence type="ECO:0000259" key="4">
    <source>
        <dbReference type="Pfam" id="PF18142"/>
    </source>
</evidence>
<dbReference type="EMBL" id="CP090174">
    <property type="protein sequence ID" value="UJO24171.1"/>
    <property type="molecule type" value="Genomic_DNA"/>
</dbReference>
<organism evidence="5 6">
    <name type="scientific">Passalora fulva</name>
    <name type="common">Tomato leaf mold</name>
    <name type="synonym">Cladosporium fulvum</name>
    <dbReference type="NCBI Taxonomy" id="5499"/>
    <lineage>
        <taxon>Eukaryota</taxon>
        <taxon>Fungi</taxon>
        <taxon>Dikarya</taxon>
        <taxon>Ascomycota</taxon>
        <taxon>Pezizomycotina</taxon>
        <taxon>Dothideomycetes</taxon>
        <taxon>Dothideomycetidae</taxon>
        <taxon>Mycosphaerellales</taxon>
        <taxon>Mycosphaerellaceae</taxon>
        <taxon>Fulvia</taxon>
    </lineage>
</organism>
<dbReference type="RefSeq" id="XP_047768537.1">
    <property type="nucleotide sequence ID" value="XM_047912734.1"/>
</dbReference>
<dbReference type="PANTHER" id="PTHR38793">
    <property type="entry name" value="SLATT_FUNGAL DOMAIN-CONTAINING PROTEIN-RELATED"/>
    <property type="match status" value="1"/>
</dbReference>
<feature type="compositionally biased region" description="Basic and acidic residues" evidence="2">
    <location>
        <begin position="1"/>
        <end position="11"/>
    </location>
</feature>
<dbReference type="Pfam" id="PF18142">
    <property type="entry name" value="SLATT_fungal"/>
    <property type="match status" value="1"/>
</dbReference>
<reference evidence="5" key="1">
    <citation type="submission" date="2021-12" db="EMBL/GenBank/DDBJ databases">
        <authorList>
            <person name="Zaccaron A."/>
            <person name="Stergiopoulos I."/>
        </authorList>
    </citation>
    <scope>NUCLEOTIDE SEQUENCE</scope>
    <source>
        <strain evidence="5">Race5_Kim</strain>
    </source>
</reference>
<accession>A0A9Q8PKG9</accession>
<evidence type="ECO:0000256" key="2">
    <source>
        <dbReference type="SAM" id="MobiDB-lite"/>
    </source>
</evidence>
<evidence type="ECO:0000256" key="1">
    <source>
        <dbReference type="SAM" id="Coils"/>
    </source>
</evidence>
<sequence>MDNHDLEKGLGEDSSTSAHASTPQALSAEAHPSTSRNPHFGSELAIFQGLVGIHYLKEGGEPWTDRHHEAPVNPLLAVFFPSKTAKARQRNRGMYKRAVTQDAKNRSMYAITHYIISGLYIFQVLVAATLTALSAYGNTSTVSLTVLGAINTAIAGLLAWLTGQGMPTRYRRARDPYREVIRHIEAMERRFAQINYVNWPEGRRPDPVLERDKIAKMFEDARKDQEANYPDTTQTPLADQRDAKNDELNDELIKWKTKKKDQEMKFAQMKADLEEAKASMRAGFTGGKAVMEEIIS</sequence>
<dbReference type="OrthoDB" id="4472872at2759"/>
<name>A0A9Q8PKG9_PASFU</name>
<dbReference type="Proteomes" id="UP000756132">
    <property type="component" value="Chromosome 12"/>
</dbReference>
<evidence type="ECO:0000313" key="6">
    <source>
        <dbReference type="Proteomes" id="UP000756132"/>
    </source>
</evidence>
<keyword evidence="3" id="KW-1133">Transmembrane helix</keyword>
<reference evidence="5" key="2">
    <citation type="journal article" date="2022" name="Microb. Genom.">
        <title>A chromosome-scale genome assembly of the tomato pathogen Cladosporium fulvum reveals a compartmentalized genome architecture and the presence of a dispensable chromosome.</title>
        <authorList>
            <person name="Zaccaron A.Z."/>
            <person name="Chen L.H."/>
            <person name="Samaras A."/>
            <person name="Stergiopoulos I."/>
        </authorList>
    </citation>
    <scope>NUCLEOTIDE SEQUENCE</scope>
    <source>
        <strain evidence="5">Race5_Kim</strain>
    </source>
</reference>
<feature type="region of interest" description="Disordered" evidence="2">
    <location>
        <begin position="222"/>
        <end position="245"/>
    </location>
</feature>